<accession>A0A3A8K6U7</accession>
<dbReference type="GO" id="GO:0042542">
    <property type="term" value="P:response to hydrogen peroxide"/>
    <property type="evidence" value="ECO:0007669"/>
    <property type="project" value="TreeGrafter"/>
</dbReference>
<keyword evidence="18" id="KW-1185">Reference proteome</keyword>
<evidence type="ECO:0000259" key="16">
    <source>
        <dbReference type="SMART" id="SM01060"/>
    </source>
</evidence>
<dbReference type="GO" id="GO:0046872">
    <property type="term" value="F:metal ion binding"/>
    <property type="evidence" value="ECO:0007669"/>
    <property type="project" value="UniProtKB-KW"/>
</dbReference>
<keyword evidence="15" id="KW-0732">Signal</keyword>
<dbReference type="GO" id="GO:0004096">
    <property type="term" value="F:catalase activity"/>
    <property type="evidence" value="ECO:0007669"/>
    <property type="project" value="UniProtKB-EC"/>
</dbReference>
<name>A0A3A8K6U7_9BACT</name>
<dbReference type="Proteomes" id="UP000268313">
    <property type="component" value="Unassembled WGS sequence"/>
</dbReference>
<evidence type="ECO:0000313" key="18">
    <source>
        <dbReference type="Proteomes" id="UP000268313"/>
    </source>
</evidence>
<dbReference type="CDD" id="cd08154">
    <property type="entry name" value="catalase_clade_1"/>
    <property type="match status" value="1"/>
</dbReference>
<dbReference type="Pfam" id="PF00199">
    <property type="entry name" value="Catalase"/>
    <property type="match status" value="1"/>
</dbReference>
<feature type="active site" evidence="12">
    <location>
        <position position="147"/>
    </location>
</feature>
<dbReference type="PIRSF" id="PIRSF038928">
    <property type="entry name" value="Catalase_clade1-3"/>
    <property type="match status" value="1"/>
</dbReference>
<dbReference type="PANTHER" id="PTHR11465:SF23">
    <property type="entry name" value="CATALASE-2"/>
    <property type="match status" value="1"/>
</dbReference>
<keyword evidence="6" id="KW-0575">Peroxidase</keyword>
<keyword evidence="10 13" id="KW-0408">Iron</keyword>
<feature type="region of interest" description="Disordered" evidence="14">
    <location>
        <begin position="22"/>
        <end position="45"/>
    </location>
</feature>
<feature type="signal peptide" evidence="15">
    <location>
        <begin position="1"/>
        <end position="19"/>
    </location>
</feature>
<evidence type="ECO:0000256" key="2">
    <source>
        <dbReference type="ARBA" id="ARBA00002974"/>
    </source>
</evidence>
<evidence type="ECO:0000256" key="7">
    <source>
        <dbReference type="ARBA" id="ARBA00022617"/>
    </source>
</evidence>
<feature type="binding site" description="axial binding residue" evidence="13">
    <location>
        <position position="357"/>
    </location>
    <ligand>
        <name>heme</name>
        <dbReference type="ChEBI" id="CHEBI:30413"/>
    </ligand>
    <ligandPart>
        <name>Fe</name>
        <dbReference type="ChEBI" id="CHEBI:18248"/>
    </ligandPart>
</feature>
<organism evidence="17 18">
    <name type="scientific">Corallococcus carmarthensis</name>
    <dbReference type="NCBI Taxonomy" id="2316728"/>
    <lineage>
        <taxon>Bacteria</taxon>
        <taxon>Pseudomonadati</taxon>
        <taxon>Myxococcota</taxon>
        <taxon>Myxococcia</taxon>
        <taxon>Myxococcales</taxon>
        <taxon>Cystobacterineae</taxon>
        <taxon>Myxococcaceae</taxon>
        <taxon>Corallococcus</taxon>
    </lineage>
</organism>
<dbReference type="PANTHER" id="PTHR11465">
    <property type="entry name" value="CATALASE"/>
    <property type="match status" value="1"/>
</dbReference>
<evidence type="ECO:0000256" key="5">
    <source>
        <dbReference type="ARBA" id="ARBA00014132"/>
    </source>
</evidence>
<protein>
    <recommendedName>
        <fullName evidence="5">Catalase</fullName>
        <ecNumber evidence="4">1.11.1.6</ecNumber>
    </recommendedName>
</protein>
<evidence type="ECO:0000256" key="1">
    <source>
        <dbReference type="ARBA" id="ARBA00001971"/>
    </source>
</evidence>
<evidence type="ECO:0000256" key="6">
    <source>
        <dbReference type="ARBA" id="ARBA00022559"/>
    </source>
</evidence>
<evidence type="ECO:0000256" key="8">
    <source>
        <dbReference type="ARBA" id="ARBA00022723"/>
    </source>
</evidence>
<reference evidence="18" key="1">
    <citation type="submission" date="2018-09" db="EMBL/GenBank/DDBJ databases">
        <authorList>
            <person name="Livingstone P.G."/>
            <person name="Whitworth D.E."/>
        </authorList>
    </citation>
    <scope>NUCLEOTIDE SEQUENCE [LARGE SCALE GENOMIC DNA]</scope>
    <source>
        <strain evidence="18">CA043D</strain>
    </source>
</reference>
<dbReference type="InterPro" id="IPR018028">
    <property type="entry name" value="Catalase"/>
</dbReference>
<dbReference type="GO" id="GO:0020037">
    <property type="term" value="F:heme binding"/>
    <property type="evidence" value="ECO:0007669"/>
    <property type="project" value="InterPro"/>
</dbReference>
<dbReference type="RefSeq" id="WP_120603359.1">
    <property type="nucleotide sequence ID" value="NZ_RAWE01000048.1"/>
</dbReference>
<dbReference type="AlphaFoldDB" id="A0A3A8K6U7"/>
<dbReference type="InterPro" id="IPR024711">
    <property type="entry name" value="Catalase_clade1/3"/>
</dbReference>
<dbReference type="InterPro" id="IPR011614">
    <property type="entry name" value="Catalase_core"/>
</dbReference>
<dbReference type="EC" id="1.11.1.6" evidence="4"/>
<evidence type="ECO:0000256" key="12">
    <source>
        <dbReference type="PIRSR" id="PIRSR038928-1"/>
    </source>
</evidence>
<feature type="domain" description="Catalase core" evidence="16">
    <location>
        <begin position="27"/>
        <end position="410"/>
    </location>
</feature>
<dbReference type="InterPro" id="IPR002226">
    <property type="entry name" value="Catalase_haem_BS"/>
</dbReference>
<dbReference type="OrthoDB" id="3169619at2"/>
<evidence type="ECO:0000256" key="10">
    <source>
        <dbReference type="ARBA" id="ARBA00023004"/>
    </source>
</evidence>
<proteinExistence type="inferred from homology"/>
<evidence type="ECO:0000256" key="11">
    <source>
        <dbReference type="ARBA" id="ARBA00023324"/>
    </source>
</evidence>
<dbReference type="Pfam" id="PF06628">
    <property type="entry name" value="Catalase-rel"/>
    <property type="match status" value="1"/>
</dbReference>
<evidence type="ECO:0000313" key="17">
    <source>
        <dbReference type="EMBL" id="RKH02899.1"/>
    </source>
</evidence>
<dbReference type="Gene3D" id="2.40.180.10">
    <property type="entry name" value="Catalase core domain"/>
    <property type="match status" value="1"/>
</dbReference>
<comment type="function">
    <text evidence="2">Decomposes hydrogen peroxide into water and oxygen; serves to protect cells from the toxic effects of hydrogen peroxide.</text>
</comment>
<dbReference type="EMBL" id="RAWE01000048">
    <property type="protein sequence ID" value="RKH02899.1"/>
    <property type="molecule type" value="Genomic_DNA"/>
</dbReference>
<evidence type="ECO:0000256" key="3">
    <source>
        <dbReference type="ARBA" id="ARBA00005329"/>
    </source>
</evidence>
<feature type="active site" evidence="12">
    <location>
        <position position="74"/>
    </location>
</feature>
<dbReference type="InterPro" id="IPR010582">
    <property type="entry name" value="Catalase_immune_responsive"/>
</dbReference>
<evidence type="ECO:0000256" key="13">
    <source>
        <dbReference type="PIRSR" id="PIRSR038928-2"/>
    </source>
</evidence>
<dbReference type="InterPro" id="IPR020835">
    <property type="entry name" value="Catalase_sf"/>
</dbReference>
<comment type="similarity">
    <text evidence="3">Belongs to the catalase family.</text>
</comment>
<evidence type="ECO:0000256" key="4">
    <source>
        <dbReference type="ARBA" id="ARBA00012314"/>
    </source>
</evidence>
<keyword evidence="8 13" id="KW-0479">Metal-binding</keyword>
<dbReference type="PROSITE" id="PS00437">
    <property type="entry name" value="CATALASE_1"/>
    <property type="match status" value="1"/>
</dbReference>
<gene>
    <name evidence="17" type="ORF">D7X32_15745</name>
</gene>
<comment type="caution">
    <text evidence="17">The sequence shown here is derived from an EMBL/GenBank/DDBJ whole genome shotgun (WGS) entry which is preliminary data.</text>
</comment>
<sequence length="514" mass="56473">MNRRSLMLAVLLTGAPVLAAGNPPPITTDSGAPLGTNQSSKTAGPRGGVLLEDFALIEKLARFDRERIPERVVHARGVGAYGSFESYGDFSNLTRASVFSQKGKKTPMFVRFSTVIHPSGSPETLRDPRGFALKFFTDEGNWDLVGNNLPIFFIRDAIKFPDMVHSLKPSPITNRQDPNRFFDFFSHQPESTQMLTQLYSDLGIPASYRQMDGNGVHAFKFVNAKGQVKYVKFNWKSQQGVKGLTAEEATKLGGQDFQHATHDLYTNIQAGKFPSWELSVQVLDPKDLDSFAFDPLDATKEWPKDKLPPVKLGKFTLNKMPDNFFEETEQSAFSPGVMPPGIEPSEDRLLQGRLFSYADTQRYRLGANYLSLPVNRARNAVNNNSQAGAMNSGNTKSDVNYEPSITRETSDTPSALFSNAPLTGTTQQRAIEKTDNFAQAGAFYAALDAAAKERLIQNLAGDLGQVRDAKVKARMVGHFYAANADYGTRLAKAVNVKLDDAKATLAPLANSAQP</sequence>
<dbReference type="GO" id="GO:0042744">
    <property type="term" value="P:hydrogen peroxide catabolic process"/>
    <property type="evidence" value="ECO:0007669"/>
    <property type="project" value="UniProtKB-KW"/>
</dbReference>
<evidence type="ECO:0000256" key="14">
    <source>
        <dbReference type="SAM" id="MobiDB-lite"/>
    </source>
</evidence>
<evidence type="ECO:0000256" key="15">
    <source>
        <dbReference type="SAM" id="SignalP"/>
    </source>
</evidence>
<comment type="cofactor">
    <cofactor evidence="1 13">
        <name>heme</name>
        <dbReference type="ChEBI" id="CHEBI:30413"/>
    </cofactor>
</comment>
<dbReference type="GO" id="GO:0005737">
    <property type="term" value="C:cytoplasm"/>
    <property type="evidence" value="ECO:0007669"/>
    <property type="project" value="TreeGrafter"/>
</dbReference>
<dbReference type="PROSITE" id="PS51402">
    <property type="entry name" value="CATALASE_3"/>
    <property type="match status" value="1"/>
</dbReference>
<feature type="chain" id="PRO_5017370576" description="Catalase" evidence="15">
    <location>
        <begin position="20"/>
        <end position="514"/>
    </location>
</feature>
<keyword evidence="11" id="KW-0376">Hydrogen peroxide</keyword>
<evidence type="ECO:0000256" key="9">
    <source>
        <dbReference type="ARBA" id="ARBA00023002"/>
    </source>
</evidence>
<dbReference type="PRINTS" id="PR00067">
    <property type="entry name" value="CATALASE"/>
</dbReference>
<dbReference type="SMART" id="SM01060">
    <property type="entry name" value="Catalase"/>
    <property type="match status" value="1"/>
</dbReference>
<keyword evidence="7 13" id="KW-0349">Heme</keyword>
<keyword evidence="9" id="KW-0560">Oxidoreductase</keyword>
<dbReference type="SUPFAM" id="SSF56634">
    <property type="entry name" value="Heme-dependent catalase-like"/>
    <property type="match status" value="1"/>
</dbReference>
<feature type="compositionally biased region" description="Polar residues" evidence="14">
    <location>
        <begin position="27"/>
        <end position="42"/>
    </location>
</feature>